<dbReference type="InterPro" id="IPR008567">
    <property type="entry name" value="BKACE"/>
</dbReference>
<evidence type="ECO:0000256" key="1">
    <source>
        <dbReference type="ARBA" id="ARBA00001947"/>
    </source>
</evidence>
<dbReference type="AlphaFoldDB" id="A0A6J7IUF1"/>
<evidence type="ECO:0000256" key="2">
    <source>
        <dbReference type="ARBA" id="ARBA00022679"/>
    </source>
</evidence>
<evidence type="ECO:0000256" key="3">
    <source>
        <dbReference type="ARBA" id="ARBA00022723"/>
    </source>
</evidence>
<dbReference type="InterPro" id="IPR013785">
    <property type="entry name" value="Aldolase_TIM"/>
</dbReference>
<keyword evidence="4" id="KW-0862">Zinc</keyword>
<keyword evidence="2" id="KW-0808">Transferase</keyword>
<dbReference type="PANTHER" id="PTHR37418">
    <property type="entry name" value="3-KETO-5-AMINOHEXANOATE CLEAVAGE ENZYME-RELATED"/>
    <property type="match status" value="1"/>
</dbReference>
<dbReference type="Pfam" id="PF05853">
    <property type="entry name" value="BKACE"/>
    <property type="match status" value="1"/>
</dbReference>
<dbReference type="GO" id="GO:0043720">
    <property type="term" value="F:3-keto-5-aminohexanoate cleavage activity"/>
    <property type="evidence" value="ECO:0007669"/>
    <property type="project" value="InterPro"/>
</dbReference>
<name>A0A6J7IUF1_9ZZZZ</name>
<keyword evidence="3" id="KW-0479">Metal-binding</keyword>
<dbReference type="Gene3D" id="3.20.20.70">
    <property type="entry name" value="Aldolase class I"/>
    <property type="match status" value="1"/>
</dbReference>
<evidence type="ECO:0000256" key="4">
    <source>
        <dbReference type="ARBA" id="ARBA00022833"/>
    </source>
</evidence>
<evidence type="ECO:0000313" key="6">
    <source>
        <dbReference type="EMBL" id="CAB4934416.1"/>
    </source>
</evidence>
<dbReference type="EMBL" id="CAFABA010000208">
    <property type="protein sequence ID" value="CAB4836636.1"/>
    <property type="molecule type" value="Genomic_DNA"/>
</dbReference>
<evidence type="ECO:0000313" key="5">
    <source>
        <dbReference type="EMBL" id="CAB4836636.1"/>
    </source>
</evidence>
<proteinExistence type="predicted"/>
<gene>
    <name evidence="5" type="ORF">UFOPK3139_03080</name>
    <name evidence="6" type="ORF">UFOPK3543_02863</name>
</gene>
<dbReference type="EMBL" id="CAFBMH010000165">
    <property type="protein sequence ID" value="CAB4934416.1"/>
    <property type="molecule type" value="Genomic_DNA"/>
</dbReference>
<dbReference type="GO" id="GO:0046872">
    <property type="term" value="F:metal ion binding"/>
    <property type="evidence" value="ECO:0007669"/>
    <property type="project" value="UniProtKB-KW"/>
</dbReference>
<sequence>MGVLDGRVIIEVRCNELTMRDRNPHVPWSPDEIAADAAKCREAGASIVHFHARDARTGAMSGDVGVYADTIRAMRAVSDVLISPTLGASTIADPHERVAHIPLLGAEAATRPDFAPVDLGSFNIDPYDPATKTFRNETLSYVTNIAGLRHEIDAIHDSGVLVQSVLWNVGSARLLGAFLDMGVLRGPVYAHVLLANTFLAAHPPTVSGLRALVDFMPDHPDLHWTYSAVGANALSLVHAAVESGGHVSIGVGDYHYNELGAPTNADLVAEVVRMVRSVGREPATPAEVRQAFGLGA</sequence>
<accession>A0A6J7IUF1</accession>
<dbReference type="PANTHER" id="PTHR37418:SF2">
    <property type="entry name" value="3-KETO-5-AMINOHEXANOATE CLEAVAGE ENZYME"/>
    <property type="match status" value="1"/>
</dbReference>
<reference evidence="6" key="1">
    <citation type="submission" date="2020-05" db="EMBL/GenBank/DDBJ databases">
        <authorList>
            <person name="Chiriac C."/>
            <person name="Salcher M."/>
            <person name="Ghai R."/>
            <person name="Kavagutti S V."/>
        </authorList>
    </citation>
    <scope>NUCLEOTIDE SEQUENCE</scope>
</reference>
<comment type="cofactor">
    <cofactor evidence="1">
        <name>Zn(2+)</name>
        <dbReference type="ChEBI" id="CHEBI:29105"/>
    </cofactor>
</comment>
<organism evidence="6">
    <name type="scientific">freshwater metagenome</name>
    <dbReference type="NCBI Taxonomy" id="449393"/>
    <lineage>
        <taxon>unclassified sequences</taxon>
        <taxon>metagenomes</taxon>
        <taxon>ecological metagenomes</taxon>
    </lineage>
</organism>
<protein>
    <submittedName>
        <fullName evidence="6">Unannotated protein</fullName>
    </submittedName>
</protein>